<evidence type="ECO:0000313" key="2">
    <source>
        <dbReference type="Proteomes" id="UP000008206"/>
    </source>
</evidence>
<dbReference type="PANTHER" id="PTHR34547">
    <property type="entry name" value="YACP-LIKE NYN DOMAIN PROTEIN"/>
    <property type="match status" value="1"/>
</dbReference>
<dbReference type="eggNOG" id="COG3688">
    <property type="taxonomic scope" value="Bacteria"/>
</dbReference>
<dbReference type="Proteomes" id="UP000008206">
    <property type="component" value="Chromosome"/>
</dbReference>
<dbReference type="PANTHER" id="PTHR34547:SF1">
    <property type="entry name" value="YACP-LIKE NYN DOMAIN PROTEIN"/>
    <property type="match status" value="1"/>
</dbReference>
<keyword evidence="2" id="KW-1185">Reference proteome</keyword>
<dbReference type="EMBL" id="CP002198">
    <property type="protein sequence ID" value="ADN17408.1"/>
    <property type="molecule type" value="Genomic_DNA"/>
</dbReference>
<dbReference type="HOGENOM" id="CLU_101326_1_0_3"/>
<dbReference type="CDD" id="cd10912">
    <property type="entry name" value="PIN_YacP-like"/>
    <property type="match status" value="1"/>
</dbReference>
<evidence type="ECO:0000313" key="1">
    <source>
        <dbReference type="EMBL" id="ADN17408.1"/>
    </source>
</evidence>
<accession>E0UAA3</accession>
<reference evidence="2" key="1">
    <citation type="journal article" date="2011" name="MBio">
        <title>Novel metabolic attributes of the genus Cyanothece, comprising a group of unicellular nitrogen-fixing Cyanobacteria.</title>
        <authorList>
            <person name="Bandyopadhyay A."/>
            <person name="Elvitigala T."/>
            <person name="Welsh E."/>
            <person name="Stockel J."/>
            <person name="Liberton M."/>
            <person name="Min H."/>
            <person name="Sherman L.A."/>
            <person name="Pakrasi H.B."/>
        </authorList>
    </citation>
    <scope>NUCLEOTIDE SEQUENCE [LARGE SCALE GENOMIC DNA]</scope>
    <source>
        <strain evidence="2">PCC 7822</strain>
    </source>
</reference>
<evidence type="ECO:0008006" key="3">
    <source>
        <dbReference type="Google" id="ProtNLM"/>
    </source>
</evidence>
<dbReference type="InterPro" id="IPR010298">
    <property type="entry name" value="YacP-like"/>
</dbReference>
<protein>
    <recommendedName>
        <fullName evidence="3">NYN domain-containing protein</fullName>
    </recommendedName>
</protein>
<name>E0UAA3_GLOV7</name>
<dbReference type="STRING" id="497965.Cyan7822_5535"/>
<sequence length="182" mass="20778">MAASSPQALLLVDGYNIIGSWSSLKQIHEQRGLESARRELVENLINYTAHQGYHTQVVFDAQYQKTPSTEEQFTPNLSVYYTAFAQTADTYIEKICASFYRQSFSKCSRIIVATSDHAQRLTIIGYGAEWMSAQRLAHDVDFVANKIKKKHRPRKPSQGRFLVNGLDAKSQELLARWRQGNY</sequence>
<dbReference type="Pfam" id="PF05991">
    <property type="entry name" value="NYN_YacP"/>
    <property type="match status" value="1"/>
</dbReference>
<gene>
    <name evidence="1" type="ordered locus">Cyan7822_5535</name>
</gene>
<dbReference type="RefSeq" id="WP_013325445.1">
    <property type="nucleotide sequence ID" value="NC_014501.1"/>
</dbReference>
<proteinExistence type="predicted"/>
<dbReference type="OrthoDB" id="9792160at2"/>
<organism evidence="1 2">
    <name type="scientific">Gloeothece verrucosa (strain PCC 7822)</name>
    <name type="common">Cyanothece sp. (strain PCC 7822)</name>
    <dbReference type="NCBI Taxonomy" id="497965"/>
    <lineage>
        <taxon>Bacteria</taxon>
        <taxon>Bacillati</taxon>
        <taxon>Cyanobacteriota</taxon>
        <taxon>Cyanophyceae</taxon>
        <taxon>Oscillatoriophycideae</taxon>
        <taxon>Chroococcales</taxon>
        <taxon>Aphanothecaceae</taxon>
        <taxon>Gloeothece</taxon>
        <taxon>Gloeothece verrucosa</taxon>
    </lineage>
</organism>
<dbReference type="AlphaFoldDB" id="E0UAA3"/>
<dbReference type="KEGG" id="cyj:Cyan7822_5535"/>